<comment type="pathway">
    <text evidence="3">Lipid metabolism.</text>
</comment>
<dbReference type="PANTHER" id="PTHR12317">
    <property type="entry name" value="DIACYLGLYCEROL O-ACYLTRANSFERASE"/>
    <property type="match status" value="1"/>
</dbReference>
<evidence type="ECO:0000256" key="14">
    <source>
        <dbReference type="RuleBase" id="RU367023"/>
    </source>
</evidence>
<dbReference type="Pfam" id="PF03982">
    <property type="entry name" value="DAGAT"/>
    <property type="match status" value="1"/>
</dbReference>
<evidence type="ECO:0000256" key="6">
    <source>
        <dbReference type="ARBA" id="ARBA00022679"/>
    </source>
</evidence>
<name>A0A4D9CR98_9STRA</name>
<dbReference type="OrthoDB" id="264532at2759"/>
<keyword evidence="5" id="KW-0444">Lipid biosynthesis</keyword>
<dbReference type="GO" id="GO:0005789">
    <property type="term" value="C:endoplasmic reticulum membrane"/>
    <property type="evidence" value="ECO:0007669"/>
    <property type="project" value="UniProtKB-SubCell"/>
</dbReference>
<reference evidence="15 16" key="1">
    <citation type="submission" date="2019-01" db="EMBL/GenBank/DDBJ databases">
        <title>Nuclear Genome Assembly of the Microalgal Biofuel strain Nannochloropsis salina CCMP1776.</title>
        <authorList>
            <person name="Hovde B."/>
        </authorList>
    </citation>
    <scope>NUCLEOTIDE SEQUENCE [LARGE SCALE GENOMIC DNA]</scope>
    <source>
        <strain evidence="15 16">CCMP1776</strain>
    </source>
</reference>
<evidence type="ECO:0000256" key="11">
    <source>
        <dbReference type="ARBA" id="ARBA00023098"/>
    </source>
</evidence>
<keyword evidence="8" id="KW-0319">Glycerol metabolism</keyword>
<organism evidence="15 16">
    <name type="scientific">Nannochloropsis salina CCMP1776</name>
    <dbReference type="NCBI Taxonomy" id="1027361"/>
    <lineage>
        <taxon>Eukaryota</taxon>
        <taxon>Sar</taxon>
        <taxon>Stramenopiles</taxon>
        <taxon>Ochrophyta</taxon>
        <taxon>Eustigmatophyceae</taxon>
        <taxon>Eustigmatales</taxon>
        <taxon>Monodopsidaceae</taxon>
        <taxon>Microchloropsis</taxon>
        <taxon>Microchloropsis salina</taxon>
    </lineage>
</organism>
<dbReference type="InterPro" id="IPR007130">
    <property type="entry name" value="DAGAT"/>
</dbReference>
<evidence type="ECO:0000256" key="5">
    <source>
        <dbReference type="ARBA" id="ARBA00022516"/>
    </source>
</evidence>
<evidence type="ECO:0000256" key="3">
    <source>
        <dbReference type="ARBA" id="ARBA00005189"/>
    </source>
</evidence>
<dbReference type="EMBL" id="SDOX01000122">
    <property type="protein sequence ID" value="TFJ81670.1"/>
    <property type="molecule type" value="Genomic_DNA"/>
</dbReference>
<keyword evidence="6 14" id="KW-0808">Transferase</keyword>
<evidence type="ECO:0000256" key="1">
    <source>
        <dbReference type="ARBA" id="ARBA00004477"/>
    </source>
</evidence>
<keyword evidence="11" id="KW-0443">Lipid metabolism</keyword>
<dbReference type="GO" id="GO:0019432">
    <property type="term" value="P:triglyceride biosynthetic process"/>
    <property type="evidence" value="ECO:0007669"/>
    <property type="project" value="TreeGrafter"/>
</dbReference>
<evidence type="ECO:0000256" key="7">
    <source>
        <dbReference type="ARBA" id="ARBA00022692"/>
    </source>
</evidence>
<accession>A0A4D9CR98</accession>
<evidence type="ECO:0000313" key="15">
    <source>
        <dbReference type="EMBL" id="TFJ81670.1"/>
    </source>
</evidence>
<comment type="similarity">
    <text evidence="4 14">Belongs to the diacylglycerol acyltransferase family.</text>
</comment>
<evidence type="ECO:0000256" key="2">
    <source>
        <dbReference type="ARBA" id="ARBA00004771"/>
    </source>
</evidence>
<comment type="caution">
    <text evidence="15">The sequence shown here is derived from an EMBL/GenBank/DDBJ whole genome shotgun (WGS) entry which is preliminary data.</text>
</comment>
<proteinExistence type="inferred from homology"/>
<keyword evidence="16" id="KW-1185">Reference proteome</keyword>
<evidence type="ECO:0000313" key="16">
    <source>
        <dbReference type="Proteomes" id="UP000355283"/>
    </source>
</evidence>
<comment type="pathway">
    <text evidence="2">Glycerolipid metabolism; triacylglycerol biosynthesis.</text>
</comment>
<feature type="transmembrane region" description="Helical" evidence="14">
    <location>
        <begin position="52"/>
        <end position="68"/>
    </location>
</feature>
<keyword evidence="7 14" id="KW-0812">Transmembrane</keyword>
<dbReference type="EC" id="2.3.1.-" evidence="14"/>
<keyword evidence="9 14" id="KW-0256">Endoplasmic reticulum</keyword>
<sequence length="320" mass="36576">MVSRARVSSRPPPGFKERLIGGLLLASLVYVWLFGVIVIPLAIYLVLARGDHTLVLALLVYYAYRFVFPTKEWAFVRDIYRAGNRYFHPQEVVFDGFERIDPGSRSLICMHPHGILTVGWALTSTSPTMSHAHVKWLVTEALLRLPFISDFLSWNGCAHVSKAYMQARMSKGANLALLPGGFEEASLYQRNAYRIYIRKRTGFIAYALRYGYRVYPAFVFGEEKCYYSLLPDWAWLTAVRLWVNKYRVPAVAFVGKLFLVPGWDQPLITVIGSPVQLPRIENADQKDVERYHQVYVKALLELFDKHKGAYAEAGASLEVW</sequence>
<evidence type="ECO:0000256" key="8">
    <source>
        <dbReference type="ARBA" id="ARBA00022798"/>
    </source>
</evidence>
<protein>
    <recommendedName>
        <fullName evidence="14">Acyltransferase</fullName>
        <ecNumber evidence="14">2.3.1.-</ecNumber>
    </recommendedName>
</protein>
<dbReference type="Proteomes" id="UP000355283">
    <property type="component" value="Unassembled WGS sequence"/>
</dbReference>
<evidence type="ECO:0000256" key="9">
    <source>
        <dbReference type="ARBA" id="ARBA00022824"/>
    </source>
</evidence>
<gene>
    <name evidence="15" type="ORF">NSK_006921</name>
</gene>
<dbReference type="AlphaFoldDB" id="A0A4D9CR98"/>
<evidence type="ECO:0000256" key="13">
    <source>
        <dbReference type="ARBA" id="ARBA00023315"/>
    </source>
</evidence>
<keyword evidence="12 14" id="KW-0472">Membrane</keyword>
<comment type="subcellular location">
    <subcellularLocation>
        <location evidence="1 14">Endoplasmic reticulum membrane</location>
        <topology evidence="1 14">Multi-pass membrane protein</topology>
    </subcellularLocation>
</comment>
<feature type="transmembrane region" description="Helical" evidence="14">
    <location>
        <begin position="20"/>
        <end position="46"/>
    </location>
</feature>
<dbReference type="PANTHER" id="PTHR12317:SF0">
    <property type="entry name" value="ACYLTRANSFERASE"/>
    <property type="match status" value="1"/>
</dbReference>
<dbReference type="GO" id="GO:0004144">
    <property type="term" value="F:diacylglycerol O-acyltransferase activity"/>
    <property type="evidence" value="ECO:0007669"/>
    <property type="project" value="TreeGrafter"/>
</dbReference>
<evidence type="ECO:0000256" key="4">
    <source>
        <dbReference type="ARBA" id="ARBA00005420"/>
    </source>
</evidence>
<evidence type="ECO:0000256" key="12">
    <source>
        <dbReference type="ARBA" id="ARBA00023136"/>
    </source>
</evidence>
<dbReference type="GO" id="GO:0006071">
    <property type="term" value="P:glycerol metabolic process"/>
    <property type="evidence" value="ECO:0007669"/>
    <property type="project" value="UniProtKB-KW"/>
</dbReference>
<keyword evidence="13" id="KW-0012">Acyltransferase</keyword>
<evidence type="ECO:0000256" key="10">
    <source>
        <dbReference type="ARBA" id="ARBA00022989"/>
    </source>
</evidence>
<keyword evidence="10 14" id="KW-1133">Transmembrane helix</keyword>